<evidence type="ECO:0000313" key="3">
    <source>
        <dbReference type="EMBL" id="KAH7080770.1"/>
    </source>
</evidence>
<dbReference type="InterPro" id="IPR010730">
    <property type="entry name" value="HET"/>
</dbReference>
<proteinExistence type="predicted"/>
<evidence type="ECO:0000313" key="4">
    <source>
        <dbReference type="Proteomes" id="UP000813461"/>
    </source>
</evidence>
<dbReference type="PANTHER" id="PTHR24148">
    <property type="entry name" value="ANKYRIN REPEAT DOMAIN-CONTAINING PROTEIN 39 HOMOLOG-RELATED"/>
    <property type="match status" value="1"/>
</dbReference>
<protein>
    <submittedName>
        <fullName evidence="3">Heterokaryon incompatibility protein-domain-containing protein</fullName>
    </submittedName>
</protein>
<evidence type="ECO:0000256" key="1">
    <source>
        <dbReference type="SAM" id="MobiDB-lite"/>
    </source>
</evidence>
<sequence>MTSSKTIDVQLDTAASTPPLEGVEMPKPKYDNFYTPQNQDFYNQFKYINLDRKARHIRLLRIHPIEADEDDSAIVRCDIVDNLPLVSMERKFTTLSYCAGDPKKTESILVNDIHFNAFANLGHALRQVRHYWNKNRNGKELLLWADQVCIDQSNSNERSHQVNFMGDIYAAAEQVLICLSVEGSPTGGFKWFKSSTKTIEELQHTQFVKHKWKSTEELRNEQFIILNWFNDYLHRGWDAFIRTFIISTWFKRAWVRQEFFRSQQAVFLAAFEAAPCDDALSRFPYTLDRVIYQLRPPDNYSLNLPESCPASITNCTLCRLTNDSSYLRRDWHIVTYFMSLRKVHLNDLVTNLSAACLCQSSDERDLIYSFLGYSVECYGIYPDYDPTVSYASLCAQLARNYLRHNGNFDLLANAYKRRSKDPSMPSWVPDWRIESLKNFPFEPQNRKTHRISKAEVTFQRYGEDFAQNVLTARGLLLLRLGRCTRPMRQASCVHIDIGSEYWTIMGFIRAWGPSSEGDEVWILPGASQAFIFSRKGQYHELRGEMVFLQPSELRTENVEYVIEFTVLETLSYEYHDSQMAILVEKVNRLVEGNDPSIQTINIC</sequence>
<feature type="domain" description="Heterokaryon incompatibility" evidence="2">
    <location>
        <begin position="92"/>
        <end position="258"/>
    </location>
</feature>
<dbReference type="OrthoDB" id="3477286at2759"/>
<comment type="caution">
    <text evidence="3">The sequence shown here is derived from an EMBL/GenBank/DDBJ whole genome shotgun (WGS) entry which is preliminary data.</text>
</comment>
<reference evidence="3" key="1">
    <citation type="journal article" date="2021" name="Nat. Commun.">
        <title>Genetic determinants of endophytism in the Arabidopsis root mycobiome.</title>
        <authorList>
            <person name="Mesny F."/>
            <person name="Miyauchi S."/>
            <person name="Thiergart T."/>
            <person name="Pickel B."/>
            <person name="Atanasova L."/>
            <person name="Karlsson M."/>
            <person name="Huettel B."/>
            <person name="Barry K.W."/>
            <person name="Haridas S."/>
            <person name="Chen C."/>
            <person name="Bauer D."/>
            <person name="Andreopoulos W."/>
            <person name="Pangilinan J."/>
            <person name="LaButti K."/>
            <person name="Riley R."/>
            <person name="Lipzen A."/>
            <person name="Clum A."/>
            <person name="Drula E."/>
            <person name="Henrissat B."/>
            <person name="Kohler A."/>
            <person name="Grigoriev I.V."/>
            <person name="Martin F.M."/>
            <person name="Hacquard S."/>
        </authorList>
    </citation>
    <scope>NUCLEOTIDE SEQUENCE</scope>
    <source>
        <strain evidence="3">MPI-SDFR-AT-0120</strain>
    </source>
</reference>
<dbReference type="Proteomes" id="UP000813461">
    <property type="component" value="Unassembled WGS sequence"/>
</dbReference>
<feature type="region of interest" description="Disordered" evidence="1">
    <location>
        <begin position="1"/>
        <end position="22"/>
    </location>
</feature>
<gene>
    <name evidence="3" type="ORF">FB567DRAFT_531714</name>
</gene>
<dbReference type="Pfam" id="PF06985">
    <property type="entry name" value="HET"/>
    <property type="match status" value="1"/>
</dbReference>
<dbReference type="AlphaFoldDB" id="A0A8K0R0V5"/>
<keyword evidence="4" id="KW-1185">Reference proteome</keyword>
<dbReference type="InterPro" id="IPR052895">
    <property type="entry name" value="HetReg/Transcr_Mod"/>
</dbReference>
<dbReference type="EMBL" id="JAGMVJ010000015">
    <property type="protein sequence ID" value="KAH7080770.1"/>
    <property type="molecule type" value="Genomic_DNA"/>
</dbReference>
<accession>A0A8K0R0V5</accession>
<name>A0A8K0R0V5_9PLEO</name>
<organism evidence="3 4">
    <name type="scientific">Paraphoma chrysanthemicola</name>
    <dbReference type="NCBI Taxonomy" id="798071"/>
    <lineage>
        <taxon>Eukaryota</taxon>
        <taxon>Fungi</taxon>
        <taxon>Dikarya</taxon>
        <taxon>Ascomycota</taxon>
        <taxon>Pezizomycotina</taxon>
        <taxon>Dothideomycetes</taxon>
        <taxon>Pleosporomycetidae</taxon>
        <taxon>Pleosporales</taxon>
        <taxon>Pleosporineae</taxon>
        <taxon>Phaeosphaeriaceae</taxon>
        <taxon>Paraphoma</taxon>
    </lineage>
</organism>
<evidence type="ECO:0000259" key="2">
    <source>
        <dbReference type="Pfam" id="PF06985"/>
    </source>
</evidence>
<dbReference type="PANTHER" id="PTHR24148:SF73">
    <property type="entry name" value="HET DOMAIN PROTEIN (AFU_ORTHOLOGUE AFUA_8G01020)"/>
    <property type="match status" value="1"/>
</dbReference>